<dbReference type="InterPro" id="IPR000783">
    <property type="entry name" value="RNA_pol_subH/Rpb5_C"/>
</dbReference>
<sequence length="202" mass="23393">MNLTNVNYTIKEINQIIIINLLKMLERRRVISNIEPIYESLKEEITPNKSITIKLDNGNNCLVYIVNGKVTSITQNSPIDEFLSNNTNLQKFVIITEPSKKTFKQVMENYPNSESFFQREFMEDIAGKDICSEHNLLNSEEKDELLQNININNFSKIYSTDVMSRYYNAKVGDIFRVHRLNITSGKGVDYRLVTHGSLDILF</sequence>
<dbReference type="GO" id="GO:0003899">
    <property type="term" value="F:DNA-directed RNA polymerase activity"/>
    <property type="evidence" value="ECO:0007669"/>
    <property type="project" value="InterPro"/>
</dbReference>
<dbReference type="SUPFAM" id="SSF55287">
    <property type="entry name" value="RPB5-like RNA polymerase subunit"/>
    <property type="match status" value="1"/>
</dbReference>
<accession>A0A6C0ITJ4</accession>
<dbReference type="AlphaFoldDB" id="A0A6C0ITJ4"/>
<feature type="domain" description="RNA polymerase subunit H/Rpb5 C-terminal" evidence="1">
    <location>
        <begin position="130"/>
        <end position="193"/>
    </location>
</feature>
<reference evidence="2" key="1">
    <citation type="journal article" date="2020" name="Nature">
        <title>Giant virus diversity and host interactions through global metagenomics.</title>
        <authorList>
            <person name="Schulz F."/>
            <person name="Roux S."/>
            <person name="Paez-Espino D."/>
            <person name="Jungbluth S."/>
            <person name="Walsh D.A."/>
            <person name="Denef V.J."/>
            <person name="McMahon K.D."/>
            <person name="Konstantinidis K.T."/>
            <person name="Eloe-Fadrosh E.A."/>
            <person name="Kyrpides N.C."/>
            <person name="Woyke T."/>
        </authorList>
    </citation>
    <scope>NUCLEOTIDE SEQUENCE</scope>
    <source>
        <strain evidence="2">GVMAG-M-3300024302-11</strain>
    </source>
</reference>
<evidence type="ECO:0000259" key="1">
    <source>
        <dbReference type="Pfam" id="PF01191"/>
    </source>
</evidence>
<dbReference type="InterPro" id="IPR035913">
    <property type="entry name" value="RPB5-like_sf"/>
</dbReference>
<proteinExistence type="predicted"/>
<organism evidence="2">
    <name type="scientific">viral metagenome</name>
    <dbReference type="NCBI Taxonomy" id="1070528"/>
    <lineage>
        <taxon>unclassified sequences</taxon>
        <taxon>metagenomes</taxon>
        <taxon>organismal metagenomes</taxon>
    </lineage>
</organism>
<dbReference type="GO" id="GO:0006351">
    <property type="term" value="P:DNA-templated transcription"/>
    <property type="evidence" value="ECO:0007669"/>
    <property type="project" value="InterPro"/>
</dbReference>
<dbReference type="Gene3D" id="3.90.940.20">
    <property type="entry name" value="RPB5-like RNA polymerase subunit"/>
    <property type="match status" value="1"/>
</dbReference>
<dbReference type="Pfam" id="PF01191">
    <property type="entry name" value="RNA_pol_Rpb5_C"/>
    <property type="match status" value="1"/>
</dbReference>
<dbReference type="GO" id="GO:0003677">
    <property type="term" value="F:DNA binding"/>
    <property type="evidence" value="ECO:0007669"/>
    <property type="project" value="InterPro"/>
</dbReference>
<name>A0A6C0ITJ4_9ZZZZ</name>
<protein>
    <recommendedName>
        <fullName evidence="1">RNA polymerase subunit H/Rpb5 C-terminal domain-containing protein</fullName>
    </recommendedName>
</protein>
<dbReference type="EMBL" id="MN740258">
    <property type="protein sequence ID" value="QHT96528.1"/>
    <property type="molecule type" value="Genomic_DNA"/>
</dbReference>
<evidence type="ECO:0000313" key="2">
    <source>
        <dbReference type="EMBL" id="QHT96528.1"/>
    </source>
</evidence>